<dbReference type="GO" id="GO:0005615">
    <property type="term" value="C:extracellular space"/>
    <property type="evidence" value="ECO:0007669"/>
    <property type="project" value="TreeGrafter"/>
</dbReference>
<dbReference type="InterPro" id="IPR036880">
    <property type="entry name" value="Kunitz_BPTI_sf"/>
</dbReference>
<dbReference type="PROSITE" id="PS50279">
    <property type="entry name" value="BPTI_KUNITZ_2"/>
    <property type="match status" value="1"/>
</dbReference>
<sequence length="749" mass="84110">MKKVPLLLVFIFFSLLYGQNNVCFDIEGNPNPNDAALGLFTKYVNVLDCIHIYAVSSITDEKVLHVAAVAAELIDNNEDGIVDDPIIEFELNNNVTVMPIFHSENSNTIDEFFDHFENCAGAILFRNEIDPSQPGHWGDDATVEEVLHTINACGHVDAYPSLYALEPNSSYLTDAMDVARGGQFISFPGTYPDESWYHYDDWTCDYGCMAMEYLYWCIVTNMGILADNQTCQGIANEWEPCTPELFETTDTLMFNLVTDPENILPQIAPDGNYCPVTINPEIIEIKTGSSFGECLGYCLSELTITVNQANYTLYGWDENDPVYIPVAISDTVDFIVWEDLNTQFNFELFMSLDSIIGCPDCADGGSEWFEITTSDTIKRVTIEYGQSIDGLDGYVNSIRTIRHGYEQMQACFYTPNVGPCDAAFLRYYFDQEQQECMTFTWGGCNGLVPFETMEECESSCFEDEQQTLTGYLRLTDMSFCMDDCSIYYLEDEYGIFISNISNLNNIELFDYYINRFVQIEGDTIQCVECEAINVTSITILDDCQNPVACLVDPCSVSNCFSNSNAECVPNYCGGCYADYFVNDELIYCEPPAGVVDLTGIDFGLCAMVLGIGWINNSCQTISGCGWVVDSVDYSEAFFSTMDECTAAASLEIDYTYPTYFYLHQNYPNPFNPVTSLRYDLPEDGLVNITVYDMMGRIVKTLVNSSQTAGYKSIQWNATNDRDEPISAGLYLYTIQAGGLRQTKKMVLLK</sequence>
<dbReference type="SUPFAM" id="SSF57362">
    <property type="entry name" value="BPTI-like"/>
    <property type="match status" value="1"/>
</dbReference>
<dbReference type="CDD" id="cd00109">
    <property type="entry name" value="Kunitz-type"/>
    <property type="match status" value="1"/>
</dbReference>
<dbReference type="InterPro" id="IPR050098">
    <property type="entry name" value="TFPI/VKTCI-like"/>
</dbReference>
<dbReference type="PANTHER" id="PTHR10083">
    <property type="entry name" value="KUNITZ-TYPE PROTEASE INHIBITOR-RELATED"/>
    <property type="match status" value="1"/>
</dbReference>
<feature type="domain" description="BPTI/Kunitz inhibitor" evidence="2">
    <location>
        <begin position="411"/>
        <end position="460"/>
    </location>
</feature>
<dbReference type="SMART" id="SM00131">
    <property type="entry name" value="KU"/>
    <property type="match status" value="1"/>
</dbReference>
<dbReference type="Gene3D" id="2.60.40.4070">
    <property type="match status" value="1"/>
</dbReference>
<organism evidence="3">
    <name type="scientific">marine metagenome</name>
    <dbReference type="NCBI Taxonomy" id="408172"/>
    <lineage>
        <taxon>unclassified sequences</taxon>
        <taxon>metagenomes</taxon>
        <taxon>ecological metagenomes</taxon>
    </lineage>
</organism>
<dbReference type="NCBIfam" id="TIGR04183">
    <property type="entry name" value="Por_Secre_tail"/>
    <property type="match status" value="1"/>
</dbReference>
<reference evidence="3" key="1">
    <citation type="submission" date="2018-05" db="EMBL/GenBank/DDBJ databases">
        <authorList>
            <person name="Lanie J.A."/>
            <person name="Ng W.-L."/>
            <person name="Kazmierczak K.M."/>
            <person name="Andrzejewski T.M."/>
            <person name="Davidsen T.M."/>
            <person name="Wayne K.J."/>
            <person name="Tettelin H."/>
            <person name="Glass J.I."/>
            <person name="Rusch D."/>
            <person name="Podicherti R."/>
            <person name="Tsui H.-C.T."/>
            <person name="Winkler M.E."/>
        </authorList>
    </citation>
    <scope>NUCLEOTIDE SEQUENCE</scope>
</reference>
<evidence type="ECO:0000313" key="3">
    <source>
        <dbReference type="EMBL" id="SVA32547.1"/>
    </source>
</evidence>
<dbReference type="InterPro" id="IPR002223">
    <property type="entry name" value="Kunitz_BPTI"/>
</dbReference>
<dbReference type="Pfam" id="PF00014">
    <property type="entry name" value="Kunitz_BPTI"/>
    <property type="match status" value="1"/>
</dbReference>
<protein>
    <recommendedName>
        <fullName evidence="2">BPTI/Kunitz inhibitor domain-containing protein</fullName>
    </recommendedName>
</protein>
<dbReference type="InterPro" id="IPR025965">
    <property type="entry name" value="FlgD/Vpr_Ig-like"/>
</dbReference>
<dbReference type="PANTHER" id="PTHR10083:SF374">
    <property type="entry name" value="BPTI_KUNITZ INHIBITOR DOMAIN-CONTAINING PROTEIN"/>
    <property type="match status" value="1"/>
</dbReference>
<evidence type="ECO:0000259" key="2">
    <source>
        <dbReference type="PROSITE" id="PS50279"/>
    </source>
</evidence>
<gene>
    <name evidence="3" type="ORF">METZ01_LOCUS85401</name>
</gene>
<evidence type="ECO:0000256" key="1">
    <source>
        <dbReference type="ARBA" id="ARBA00023157"/>
    </source>
</evidence>
<dbReference type="EMBL" id="UINC01007300">
    <property type="protein sequence ID" value="SVA32547.1"/>
    <property type="molecule type" value="Genomic_DNA"/>
</dbReference>
<dbReference type="GO" id="GO:0004867">
    <property type="term" value="F:serine-type endopeptidase inhibitor activity"/>
    <property type="evidence" value="ECO:0007669"/>
    <property type="project" value="InterPro"/>
</dbReference>
<accession>A0A381UYU8</accession>
<dbReference type="InterPro" id="IPR026444">
    <property type="entry name" value="Secre_tail"/>
</dbReference>
<dbReference type="Gene3D" id="4.10.410.10">
    <property type="entry name" value="Pancreatic trypsin inhibitor Kunitz domain"/>
    <property type="match status" value="1"/>
</dbReference>
<dbReference type="Pfam" id="PF13860">
    <property type="entry name" value="FlgD_ig"/>
    <property type="match status" value="1"/>
</dbReference>
<proteinExistence type="predicted"/>
<name>A0A381UYU8_9ZZZZ</name>
<keyword evidence="1" id="KW-1015">Disulfide bond</keyword>
<dbReference type="AlphaFoldDB" id="A0A381UYU8"/>